<dbReference type="PANTHER" id="PTHR42849">
    <property type="entry name" value="N-ACETYLNEURAMINATE LYASE"/>
    <property type="match status" value="1"/>
</dbReference>
<feature type="binding site" evidence="5">
    <location>
        <position position="48"/>
    </location>
    <ligand>
        <name>pyruvate</name>
        <dbReference type="ChEBI" id="CHEBI:15361"/>
    </ligand>
</feature>
<dbReference type="PROSITE" id="PS00666">
    <property type="entry name" value="DHDPS_2"/>
    <property type="match status" value="1"/>
</dbReference>
<organism evidence="6 7">
    <name type="scientific">Sporolactobacillus terrae</name>
    <dbReference type="NCBI Taxonomy" id="269673"/>
    <lineage>
        <taxon>Bacteria</taxon>
        <taxon>Bacillati</taxon>
        <taxon>Bacillota</taxon>
        <taxon>Bacilli</taxon>
        <taxon>Bacillales</taxon>
        <taxon>Sporolactobacillaceae</taxon>
        <taxon>Sporolactobacillus</taxon>
    </lineage>
</organism>
<dbReference type="InterPro" id="IPR013785">
    <property type="entry name" value="Aldolase_TIM"/>
</dbReference>
<dbReference type="GO" id="GO:0005829">
    <property type="term" value="C:cytosol"/>
    <property type="evidence" value="ECO:0007669"/>
    <property type="project" value="TreeGrafter"/>
</dbReference>
<evidence type="ECO:0000313" key="7">
    <source>
        <dbReference type="Proteomes" id="UP000326951"/>
    </source>
</evidence>
<feature type="active site" description="Schiff-base intermediate with substrate" evidence="4">
    <location>
        <position position="165"/>
    </location>
</feature>
<dbReference type="SMART" id="SM01130">
    <property type="entry name" value="DHDPS"/>
    <property type="match status" value="1"/>
</dbReference>
<dbReference type="EMBL" id="AP021853">
    <property type="protein sequence ID" value="BBN99998.1"/>
    <property type="molecule type" value="Genomic_DNA"/>
</dbReference>
<evidence type="ECO:0000313" key="6">
    <source>
        <dbReference type="EMBL" id="BBN99998.1"/>
    </source>
</evidence>
<evidence type="ECO:0000256" key="4">
    <source>
        <dbReference type="PIRSR" id="PIRSR001365-1"/>
    </source>
</evidence>
<sequence length="290" mass="32337">MNKPFLPFSVAMITPFSTNGDLYLKGIPPLIEYYKKQGVPALLISGSTGEQHSMTYEERAALFSEVKKEAKDDLILYGGVAAVRTKDAMALAVSAEKSGLDSIMLGFPPYLRISQQEAITYVEKICHTTTLPIMLYNNPPRTGFDLHLETLFKLIDKNPQIVAFKQAGNPNTVPHIKKQLGKAFMVLSGDDLSLIKNHQLGFDGITSIIGNIFPNEIQFMIKAIHEGKTEAGEKQLTKLLPYIHSIMDMGTLRSIKYLFEKQKIDVGICREPLSVLSEEEKKIIDQAFSK</sequence>
<dbReference type="RefSeq" id="WP_028984114.1">
    <property type="nucleotide sequence ID" value="NZ_AP021853.1"/>
</dbReference>
<name>A0A5K7X4X6_9BACL</name>
<dbReference type="SUPFAM" id="SSF51569">
    <property type="entry name" value="Aldolase"/>
    <property type="match status" value="1"/>
</dbReference>
<dbReference type="PIRSF" id="PIRSF001365">
    <property type="entry name" value="DHDPS"/>
    <property type="match status" value="1"/>
</dbReference>
<dbReference type="GO" id="GO:0008747">
    <property type="term" value="F:N-acetylneuraminate lyase activity"/>
    <property type="evidence" value="ECO:0007669"/>
    <property type="project" value="TreeGrafter"/>
</dbReference>
<dbReference type="Gene3D" id="3.20.20.70">
    <property type="entry name" value="Aldolase class I"/>
    <property type="match status" value="1"/>
</dbReference>
<keyword evidence="2" id="KW-0704">Schiff base</keyword>
<dbReference type="GO" id="GO:0019262">
    <property type="term" value="P:N-acetylneuraminate catabolic process"/>
    <property type="evidence" value="ECO:0007669"/>
    <property type="project" value="TreeGrafter"/>
</dbReference>
<protein>
    <submittedName>
        <fullName evidence="6">4-hydroxy-tetrahydrodipicolinate synthase</fullName>
    </submittedName>
</protein>
<evidence type="ECO:0000256" key="3">
    <source>
        <dbReference type="PIRNR" id="PIRNR001365"/>
    </source>
</evidence>
<dbReference type="PRINTS" id="PR00146">
    <property type="entry name" value="DHPICSNTHASE"/>
</dbReference>
<dbReference type="InterPro" id="IPR020625">
    <property type="entry name" value="Schiff_base-form_aldolases_AS"/>
</dbReference>
<keyword evidence="1 3" id="KW-0456">Lyase</keyword>
<dbReference type="InterPro" id="IPR002220">
    <property type="entry name" value="DapA-like"/>
</dbReference>
<reference evidence="6 7" key="1">
    <citation type="submission" date="2019-09" db="EMBL/GenBank/DDBJ databases">
        <title>Complete genome sequence of Sporolactobacillus terrae 70-3.</title>
        <authorList>
            <person name="Tanaka N."/>
            <person name="Shiwa Y."/>
            <person name="Fujita N."/>
            <person name="Tanasupawat S."/>
        </authorList>
    </citation>
    <scope>NUCLEOTIDE SEQUENCE [LARGE SCALE GENOMIC DNA]</scope>
    <source>
        <strain evidence="6 7">70-3</strain>
    </source>
</reference>
<dbReference type="PANTHER" id="PTHR42849:SF1">
    <property type="entry name" value="N-ACETYLNEURAMINATE LYASE"/>
    <property type="match status" value="1"/>
</dbReference>
<gene>
    <name evidence="6" type="primary">dapA_2</name>
    <name evidence="6" type="ORF">St703_27030</name>
</gene>
<evidence type="ECO:0000256" key="1">
    <source>
        <dbReference type="ARBA" id="ARBA00023239"/>
    </source>
</evidence>
<dbReference type="CDD" id="cd00408">
    <property type="entry name" value="DHDPS-like"/>
    <property type="match status" value="1"/>
</dbReference>
<dbReference type="AlphaFoldDB" id="A0A5K7X4X6"/>
<accession>A0A5K7X4X6</accession>
<evidence type="ECO:0000256" key="5">
    <source>
        <dbReference type="PIRSR" id="PIRSR001365-2"/>
    </source>
</evidence>
<comment type="similarity">
    <text evidence="3">Belongs to the DapA family.</text>
</comment>
<feature type="active site" description="Proton donor/acceptor" evidence="4">
    <location>
        <position position="136"/>
    </location>
</feature>
<proteinExistence type="inferred from homology"/>
<evidence type="ECO:0000256" key="2">
    <source>
        <dbReference type="ARBA" id="ARBA00023270"/>
    </source>
</evidence>
<dbReference type="Pfam" id="PF00701">
    <property type="entry name" value="DHDPS"/>
    <property type="match status" value="1"/>
</dbReference>
<dbReference type="Proteomes" id="UP000326951">
    <property type="component" value="Chromosome"/>
</dbReference>